<dbReference type="InterPro" id="IPR036390">
    <property type="entry name" value="WH_DNA-bd_sf"/>
</dbReference>
<feature type="coiled-coil region" evidence="8">
    <location>
        <begin position="397"/>
        <end position="431"/>
    </location>
</feature>
<keyword evidence="3 7" id="KW-0805">Transcription regulation</keyword>
<evidence type="ECO:0000259" key="10">
    <source>
        <dbReference type="SMART" id="SM01372"/>
    </source>
</evidence>
<feature type="compositionally biased region" description="Basic and acidic residues" evidence="9">
    <location>
        <begin position="234"/>
        <end position="243"/>
    </location>
</feature>
<evidence type="ECO:0000256" key="1">
    <source>
        <dbReference type="ARBA" id="ARBA00004123"/>
    </source>
</evidence>
<comment type="subcellular location">
    <subcellularLocation>
        <location evidence="1 7">Nucleus</location>
    </subcellularLocation>
</comment>
<dbReference type="GO" id="GO:0000981">
    <property type="term" value="F:DNA-binding transcription factor activity, RNA polymerase II-specific"/>
    <property type="evidence" value="ECO:0007669"/>
    <property type="project" value="TreeGrafter"/>
</dbReference>
<evidence type="ECO:0000256" key="5">
    <source>
        <dbReference type="ARBA" id="ARBA00023163"/>
    </source>
</evidence>
<dbReference type="Pfam" id="PF02319">
    <property type="entry name" value="WHD_E2F_TDP"/>
    <property type="match status" value="1"/>
</dbReference>
<keyword evidence="6 7" id="KW-0539">Nucleus</keyword>
<dbReference type="Proteomes" id="UP000789396">
    <property type="component" value="Unassembled WGS sequence"/>
</dbReference>
<evidence type="ECO:0000256" key="2">
    <source>
        <dbReference type="ARBA" id="ARBA00010940"/>
    </source>
</evidence>
<dbReference type="PANTHER" id="PTHR12548:SF9">
    <property type="entry name" value="TRANSCRIPTION FACTOR DP"/>
    <property type="match status" value="1"/>
</dbReference>
<keyword evidence="12" id="KW-1185">Reference proteome</keyword>
<dbReference type="AlphaFoldDB" id="A0A9N8Z2L7"/>
<feature type="compositionally biased region" description="Polar residues" evidence="9">
    <location>
        <begin position="112"/>
        <end position="128"/>
    </location>
</feature>
<dbReference type="OrthoDB" id="552115at2759"/>
<feature type="domain" description="E2F/DP family winged-helix DNA-binding" evidence="10">
    <location>
        <begin position="305"/>
        <end position="384"/>
    </location>
</feature>
<dbReference type="GO" id="GO:0051726">
    <property type="term" value="P:regulation of cell cycle"/>
    <property type="evidence" value="ECO:0007669"/>
    <property type="project" value="InterPro"/>
</dbReference>
<organism evidence="11 12">
    <name type="scientific">Racocetra fulgida</name>
    <dbReference type="NCBI Taxonomy" id="60492"/>
    <lineage>
        <taxon>Eukaryota</taxon>
        <taxon>Fungi</taxon>
        <taxon>Fungi incertae sedis</taxon>
        <taxon>Mucoromycota</taxon>
        <taxon>Glomeromycotina</taxon>
        <taxon>Glomeromycetes</taxon>
        <taxon>Diversisporales</taxon>
        <taxon>Gigasporaceae</taxon>
        <taxon>Racocetra</taxon>
    </lineage>
</organism>
<protein>
    <submittedName>
        <fullName evidence="11">15788_t:CDS:1</fullName>
    </submittedName>
</protein>
<comment type="similarity">
    <text evidence="2 7">Belongs to the E2F/DP family.</text>
</comment>
<dbReference type="FunFam" id="1.10.10.10:FF:000047">
    <property type="entry name" value="Transcription factor"/>
    <property type="match status" value="1"/>
</dbReference>
<dbReference type="InterPro" id="IPR015648">
    <property type="entry name" value="Transcrpt_fac_DP"/>
</dbReference>
<evidence type="ECO:0000256" key="4">
    <source>
        <dbReference type="ARBA" id="ARBA00023125"/>
    </source>
</evidence>
<dbReference type="InterPro" id="IPR003316">
    <property type="entry name" value="E2F_WHTH_DNA-bd_dom"/>
</dbReference>
<dbReference type="EMBL" id="CAJVPZ010000344">
    <property type="protein sequence ID" value="CAG8461677.1"/>
    <property type="molecule type" value="Genomic_DNA"/>
</dbReference>
<dbReference type="GO" id="GO:0005667">
    <property type="term" value="C:transcription regulator complex"/>
    <property type="evidence" value="ECO:0007669"/>
    <property type="project" value="InterPro"/>
</dbReference>
<dbReference type="GO" id="GO:0000977">
    <property type="term" value="F:RNA polymerase II transcription regulatory region sequence-specific DNA binding"/>
    <property type="evidence" value="ECO:0007669"/>
    <property type="project" value="TreeGrafter"/>
</dbReference>
<reference evidence="11" key="1">
    <citation type="submission" date="2021-06" db="EMBL/GenBank/DDBJ databases">
        <authorList>
            <person name="Kallberg Y."/>
            <person name="Tangrot J."/>
            <person name="Rosling A."/>
        </authorList>
    </citation>
    <scope>NUCLEOTIDE SEQUENCE</scope>
    <source>
        <strain evidence="11">IN212</strain>
    </source>
</reference>
<dbReference type="InterPro" id="IPR036388">
    <property type="entry name" value="WH-like_DNA-bd_sf"/>
</dbReference>
<keyword evidence="5 7" id="KW-0804">Transcription</keyword>
<keyword evidence="8" id="KW-0175">Coiled coil</keyword>
<evidence type="ECO:0000256" key="7">
    <source>
        <dbReference type="RuleBase" id="RU003796"/>
    </source>
</evidence>
<evidence type="ECO:0000313" key="11">
    <source>
        <dbReference type="EMBL" id="CAG8461677.1"/>
    </source>
</evidence>
<evidence type="ECO:0000256" key="3">
    <source>
        <dbReference type="ARBA" id="ARBA00023015"/>
    </source>
</evidence>
<dbReference type="GO" id="GO:0005634">
    <property type="term" value="C:nucleus"/>
    <property type="evidence" value="ECO:0007669"/>
    <property type="project" value="UniProtKB-SubCell"/>
</dbReference>
<feature type="region of interest" description="Disordered" evidence="9">
    <location>
        <begin position="1"/>
        <end position="29"/>
    </location>
</feature>
<feature type="compositionally biased region" description="Polar residues" evidence="9">
    <location>
        <begin position="273"/>
        <end position="291"/>
    </location>
</feature>
<keyword evidence="4 7" id="KW-0238">DNA-binding</keyword>
<name>A0A9N8Z2L7_9GLOM</name>
<dbReference type="SUPFAM" id="SSF46785">
    <property type="entry name" value="Winged helix' DNA-binding domain"/>
    <property type="match status" value="1"/>
</dbReference>
<feature type="region of interest" description="Disordered" evidence="9">
    <location>
        <begin position="112"/>
        <end position="159"/>
    </location>
</feature>
<evidence type="ECO:0000256" key="9">
    <source>
        <dbReference type="SAM" id="MobiDB-lite"/>
    </source>
</evidence>
<evidence type="ECO:0000256" key="6">
    <source>
        <dbReference type="ARBA" id="ARBA00023242"/>
    </source>
</evidence>
<dbReference type="PANTHER" id="PTHR12548">
    <property type="entry name" value="TRANSCRIPTION FACTOR DP"/>
    <property type="match status" value="1"/>
</dbReference>
<evidence type="ECO:0000313" key="12">
    <source>
        <dbReference type="Proteomes" id="UP000789396"/>
    </source>
</evidence>
<sequence length="483" mass="53952">MATPPFPLLPSSHPISVHTAPPTPAVVPPPPPRYSVYSSDPRAHLISGANSPSNFYFQFYSTSPTGNDQRFFSKGFENQSPVCCDNILPPINTSTQLVNDFNTSVSEIHSSGSMFVSPQHSGSHSPSLVNRPRRDQRRSSEPNYRVMEYGTIDSPPLPRSVYSSPISTGGFVFTQERQPPPPQLDMTQKFNNDLRLSTSITNQNTHAHRRTSTLSKILQTPDDDQINSKRLRFDRREDGNRDNEDGDSSGSCGNGCPESISLSPLRIAPIPNAMSTSSNGSPVTTNSSDTGSMLGEQVPQQPILRQNKGLRHFSKQVCDKVELKGVTTYNEVADELSEDFAAHMQEHGGVVDQKNIRRRVYDALNVLMAMDIIAKDKKEIRWLGLPGQKNNANLASSSATEAEIERQKSEIRVLEQQNRRLSKQVDEAKVAFQYKIANVHILQYIGMDKITPEDMQQWVSPEHLKWIITKQGEDGDYRISYEQ</sequence>
<feature type="region of interest" description="Disordered" evidence="9">
    <location>
        <begin position="199"/>
        <end position="295"/>
    </location>
</feature>
<proteinExistence type="inferred from homology"/>
<dbReference type="Gene3D" id="1.10.10.10">
    <property type="entry name" value="Winged helix-like DNA-binding domain superfamily/Winged helix DNA-binding domain"/>
    <property type="match status" value="1"/>
</dbReference>
<dbReference type="SMART" id="SM01372">
    <property type="entry name" value="E2F_TDP"/>
    <property type="match status" value="1"/>
</dbReference>
<evidence type="ECO:0000256" key="8">
    <source>
        <dbReference type="SAM" id="Coils"/>
    </source>
</evidence>
<accession>A0A9N8Z2L7</accession>
<gene>
    <name evidence="11" type="ORF">RFULGI_LOCUS710</name>
</gene>
<comment type="caution">
    <text evidence="11">The sequence shown here is derived from an EMBL/GenBank/DDBJ whole genome shotgun (WGS) entry which is preliminary data.</text>
</comment>